<gene>
    <name evidence="1" type="ORF">K2173_022659</name>
</gene>
<accession>A0AAV8TNN8</accession>
<comment type="caution">
    <text evidence="1">The sequence shown here is derived from an EMBL/GenBank/DDBJ whole genome shotgun (WGS) entry which is preliminary data.</text>
</comment>
<proteinExistence type="predicted"/>
<keyword evidence="2" id="KW-1185">Reference proteome</keyword>
<name>A0AAV8TNN8_9ROSI</name>
<organism evidence="1 2">
    <name type="scientific">Erythroxylum novogranatense</name>
    <dbReference type="NCBI Taxonomy" id="1862640"/>
    <lineage>
        <taxon>Eukaryota</taxon>
        <taxon>Viridiplantae</taxon>
        <taxon>Streptophyta</taxon>
        <taxon>Embryophyta</taxon>
        <taxon>Tracheophyta</taxon>
        <taxon>Spermatophyta</taxon>
        <taxon>Magnoliopsida</taxon>
        <taxon>eudicotyledons</taxon>
        <taxon>Gunneridae</taxon>
        <taxon>Pentapetalae</taxon>
        <taxon>rosids</taxon>
        <taxon>fabids</taxon>
        <taxon>Malpighiales</taxon>
        <taxon>Erythroxylaceae</taxon>
        <taxon>Erythroxylum</taxon>
    </lineage>
</organism>
<dbReference type="EMBL" id="JAIWQS010000004">
    <property type="protein sequence ID" value="KAJ8768552.1"/>
    <property type="molecule type" value="Genomic_DNA"/>
</dbReference>
<reference evidence="1 2" key="1">
    <citation type="submission" date="2021-09" db="EMBL/GenBank/DDBJ databases">
        <title>Genomic insights and catalytic innovation underlie evolution of tropane alkaloids biosynthesis.</title>
        <authorList>
            <person name="Wang Y.-J."/>
            <person name="Tian T."/>
            <person name="Huang J.-P."/>
            <person name="Huang S.-X."/>
        </authorList>
    </citation>
    <scope>NUCLEOTIDE SEQUENCE [LARGE SCALE GENOMIC DNA]</scope>
    <source>
        <strain evidence="1">KIB-2018</strain>
        <tissue evidence="1">Leaf</tissue>
    </source>
</reference>
<dbReference type="Proteomes" id="UP001159364">
    <property type="component" value="Linkage Group LG04"/>
</dbReference>
<evidence type="ECO:0000313" key="1">
    <source>
        <dbReference type="EMBL" id="KAJ8768552.1"/>
    </source>
</evidence>
<dbReference type="AlphaFoldDB" id="A0AAV8TNN8"/>
<evidence type="ECO:0000313" key="2">
    <source>
        <dbReference type="Proteomes" id="UP001159364"/>
    </source>
</evidence>
<protein>
    <submittedName>
        <fullName evidence="1">Uncharacterized protein</fullName>
    </submittedName>
</protein>
<sequence>MSVEIHENEGLNSKTDKHIHSLRNEKERRKADLSVSDSQLLKALSENQKAKFQLLTFQLPIFSSAQVHTTRDLLLIPLFRSTGLALYIGFWKDRCFVVNNVLFDLRRGFPCEVQWSDSTGGY</sequence>